<protein>
    <submittedName>
        <fullName evidence="2">Uncharacterized protein</fullName>
    </submittedName>
</protein>
<feature type="transmembrane region" description="Helical" evidence="1">
    <location>
        <begin position="20"/>
        <end position="43"/>
    </location>
</feature>
<gene>
    <name evidence="2" type="ORF">Tci_473839</name>
</gene>
<evidence type="ECO:0000256" key="1">
    <source>
        <dbReference type="SAM" id="Phobius"/>
    </source>
</evidence>
<keyword evidence="1" id="KW-0472">Membrane</keyword>
<accession>A0A699I0V9</accession>
<organism evidence="2">
    <name type="scientific">Tanacetum cinerariifolium</name>
    <name type="common">Dalmatian daisy</name>
    <name type="synonym">Chrysanthemum cinerariifolium</name>
    <dbReference type="NCBI Taxonomy" id="118510"/>
    <lineage>
        <taxon>Eukaryota</taxon>
        <taxon>Viridiplantae</taxon>
        <taxon>Streptophyta</taxon>
        <taxon>Embryophyta</taxon>
        <taxon>Tracheophyta</taxon>
        <taxon>Spermatophyta</taxon>
        <taxon>Magnoliopsida</taxon>
        <taxon>eudicotyledons</taxon>
        <taxon>Gunneridae</taxon>
        <taxon>Pentapetalae</taxon>
        <taxon>asterids</taxon>
        <taxon>campanulids</taxon>
        <taxon>Asterales</taxon>
        <taxon>Asteraceae</taxon>
        <taxon>Asteroideae</taxon>
        <taxon>Anthemideae</taxon>
        <taxon>Anthemidinae</taxon>
        <taxon>Tanacetum</taxon>
    </lineage>
</organism>
<keyword evidence="1" id="KW-0812">Transmembrane</keyword>
<feature type="transmembrane region" description="Helical" evidence="1">
    <location>
        <begin position="55"/>
        <end position="78"/>
    </location>
</feature>
<feature type="non-terminal residue" evidence="2">
    <location>
        <position position="1"/>
    </location>
</feature>
<reference evidence="2" key="1">
    <citation type="journal article" date="2019" name="Sci. Rep.">
        <title>Draft genome of Tanacetum cinerariifolium, the natural source of mosquito coil.</title>
        <authorList>
            <person name="Yamashiro T."/>
            <person name="Shiraishi A."/>
            <person name="Satake H."/>
            <person name="Nakayama K."/>
        </authorList>
    </citation>
    <scope>NUCLEOTIDE SEQUENCE</scope>
</reference>
<evidence type="ECO:0000313" key="2">
    <source>
        <dbReference type="EMBL" id="GEZ01866.1"/>
    </source>
</evidence>
<dbReference type="AlphaFoldDB" id="A0A699I0V9"/>
<proteinExistence type="predicted"/>
<sequence>LAGIPRRQMSPGKLSSPVPLFLVVKVALGLLKAISGDLLLLYVAVEQIPTRYRKVLAGLSMTLAAAGIKLVLVAFNFMGLSGSEEGKKVAKAAQEITDELHEKARKLTEDSMTHEWKKCTNMHIQLNKRWGK</sequence>
<name>A0A699I0V9_TANCI</name>
<comment type="caution">
    <text evidence="2">The sequence shown here is derived from an EMBL/GenBank/DDBJ whole genome shotgun (WGS) entry which is preliminary data.</text>
</comment>
<keyword evidence="1" id="KW-1133">Transmembrane helix</keyword>
<dbReference type="EMBL" id="BKCJ010232484">
    <property type="protein sequence ID" value="GEZ01866.1"/>
    <property type="molecule type" value="Genomic_DNA"/>
</dbReference>